<accession>A0A0E9VVT3</accession>
<proteinExistence type="predicted"/>
<name>A0A0E9VVT3_ANGAN</name>
<reference evidence="1" key="1">
    <citation type="submission" date="2014-11" db="EMBL/GenBank/DDBJ databases">
        <authorList>
            <person name="Amaro Gonzalez C."/>
        </authorList>
    </citation>
    <scope>NUCLEOTIDE SEQUENCE</scope>
</reference>
<reference evidence="1" key="2">
    <citation type="journal article" date="2015" name="Fish Shellfish Immunol.">
        <title>Early steps in the European eel (Anguilla anguilla)-Vibrio vulnificus interaction in the gills: Role of the RtxA13 toxin.</title>
        <authorList>
            <person name="Callol A."/>
            <person name="Pajuelo D."/>
            <person name="Ebbesson L."/>
            <person name="Teles M."/>
            <person name="MacKenzie S."/>
            <person name="Amaro C."/>
        </authorList>
    </citation>
    <scope>NUCLEOTIDE SEQUENCE</scope>
</reference>
<evidence type="ECO:0000313" key="1">
    <source>
        <dbReference type="EMBL" id="JAH81425.1"/>
    </source>
</evidence>
<protein>
    <submittedName>
        <fullName evidence="1">Uncharacterized protein</fullName>
    </submittedName>
</protein>
<organism evidence="1">
    <name type="scientific">Anguilla anguilla</name>
    <name type="common">European freshwater eel</name>
    <name type="synonym">Muraena anguilla</name>
    <dbReference type="NCBI Taxonomy" id="7936"/>
    <lineage>
        <taxon>Eukaryota</taxon>
        <taxon>Metazoa</taxon>
        <taxon>Chordata</taxon>
        <taxon>Craniata</taxon>
        <taxon>Vertebrata</taxon>
        <taxon>Euteleostomi</taxon>
        <taxon>Actinopterygii</taxon>
        <taxon>Neopterygii</taxon>
        <taxon>Teleostei</taxon>
        <taxon>Anguilliformes</taxon>
        <taxon>Anguillidae</taxon>
        <taxon>Anguilla</taxon>
    </lineage>
</organism>
<dbReference type="EMBL" id="GBXM01027152">
    <property type="protein sequence ID" value="JAH81425.1"/>
    <property type="molecule type" value="Transcribed_RNA"/>
</dbReference>
<sequence length="40" mass="4897">MYIFSCGYQIPCVGILFQYCDMFFNIMEIWEEYVLLTKIM</sequence>
<dbReference type="AlphaFoldDB" id="A0A0E9VVT3"/>